<feature type="region of interest" description="Disordered" evidence="1">
    <location>
        <begin position="114"/>
        <end position="157"/>
    </location>
</feature>
<organism evidence="3 4">
    <name type="scientific">Purpureocillium takamizusanense</name>
    <dbReference type="NCBI Taxonomy" id="2060973"/>
    <lineage>
        <taxon>Eukaryota</taxon>
        <taxon>Fungi</taxon>
        <taxon>Dikarya</taxon>
        <taxon>Ascomycota</taxon>
        <taxon>Pezizomycotina</taxon>
        <taxon>Sordariomycetes</taxon>
        <taxon>Hypocreomycetidae</taxon>
        <taxon>Hypocreales</taxon>
        <taxon>Ophiocordycipitaceae</taxon>
        <taxon>Purpureocillium</taxon>
    </lineage>
</organism>
<keyword evidence="2" id="KW-0812">Transmembrane</keyword>
<evidence type="ECO:0000256" key="1">
    <source>
        <dbReference type="SAM" id="MobiDB-lite"/>
    </source>
</evidence>
<dbReference type="GeneID" id="72068142"/>
<dbReference type="RefSeq" id="XP_047843548.1">
    <property type="nucleotide sequence ID" value="XM_047987562.1"/>
</dbReference>
<keyword evidence="2" id="KW-1133">Transmembrane helix</keyword>
<dbReference type="EMBL" id="CP086358">
    <property type="protein sequence ID" value="UNI20067.1"/>
    <property type="molecule type" value="Genomic_DNA"/>
</dbReference>
<evidence type="ECO:0000313" key="3">
    <source>
        <dbReference type="EMBL" id="UNI20067.1"/>
    </source>
</evidence>
<feature type="region of interest" description="Disordered" evidence="1">
    <location>
        <begin position="28"/>
        <end position="53"/>
    </location>
</feature>
<dbReference type="Gene3D" id="2.120.10.70">
    <property type="entry name" value="Fucose-specific lectin"/>
    <property type="match status" value="1"/>
</dbReference>
<protein>
    <recommendedName>
        <fullName evidence="5">Fucose-specific lectin</fullName>
    </recommendedName>
</protein>
<evidence type="ECO:0008006" key="5">
    <source>
        <dbReference type="Google" id="ProtNLM"/>
    </source>
</evidence>
<dbReference type="Proteomes" id="UP000829364">
    <property type="component" value="Chromosome 5"/>
</dbReference>
<name>A0A9Q8QIW2_9HYPO</name>
<dbReference type="KEGG" id="ptkz:JDV02_006193"/>
<accession>A0A9Q8QIW2</accession>
<gene>
    <name evidence="3" type="ORF">JDV02_006193</name>
</gene>
<dbReference type="OrthoDB" id="4696326at2759"/>
<feature type="compositionally biased region" description="Gly residues" evidence="1">
    <location>
        <begin position="343"/>
        <end position="352"/>
    </location>
</feature>
<evidence type="ECO:0000256" key="2">
    <source>
        <dbReference type="SAM" id="Phobius"/>
    </source>
</evidence>
<keyword evidence="4" id="KW-1185">Reference proteome</keyword>
<proteinExistence type="predicted"/>
<feature type="region of interest" description="Disordered" evidence="1">
    <location>
        <begin position="331"/>
        <end position="354"/>
    </location>
</feature>
<keyword evidence="2" id="KW-0472">Membrane</keyword>
<dbReference type="AlphaFoldDB" id="A0A9Q8QIW2"/>
<evidence type="ECO:0000313" key="4">
    <source>
        <dbReference type="Proteomes" id="UP000829364"/>
    </source>
</evidence>
<feature type="transmembrane region" description="Helical" evidence="2">
    <location>
        <begin position="91"/>
        <end position="114"/>
    </location>
</feature>
<reference evidence="3" key="1">
    <citation type="submission" date="2021-11" db="EMBL/GenBank/DDBJ databases">
        <title>Purpureocillium_takamizusanense_genome.</title>
        <authorList>
            <person name="Nguyen N.-H."/>
        </authorList>
    </citation>
    <scope>NUCLEOTIDE SEQUENCE</scope>
    <source>
        <strain evidence="3">PT3</strain>
    </source>
</reference>
<sequence length="508" mass="53332">MHDDERYPTAIVTDNYASSGLEVAHQEHVDRQGHDKLLPEEEEKAVQRGDDADKQAYYGTSEKQAVGLPAGDDSAAPPPRTCCCGLKRRTLLIVVAVAAVVMVAAVVGGVVGGLRRARGDSSGGGGGTDKDNDDDVPQPTWTGTGPAPIATGPIQPSQRAVAVSMTMSMSTAKTTNDGETPELQLFYQDLNTTDVFLRRIRDDEARLERRVELTIRPDWGTALAAAAAAFNGSGSGTATATVWTQLFYVSSAGRTNASVVQATLECGGGDDGCATRSNSVVSANVTTHRVNARTRLAALRIGGGGDAGGGGSSSSIVRVYYQAEDGSLSVLNGDRADTKSSGSEGGGGGGGEWTTTLVRTGVHMGSAIVAHGPAKDDLSVYYINSTNQLQFLEYSDILGPNRAQPVKTAPGSSWDPSVSMAGVFVPGLSPRRLFYARPSRGTMVAYYKPVDDAGADFRSSSDPDWGTVDGGLAAAAWARQTRVYYFQGRDLVVSAQNGTRWQKPKVLS</sequence>